<dbReference type="VEuPathDB" id="FungiDB:AJ78_06308"/>
<organism evidence="1 2">
    <name type="scientific">Emergomyces pasteurianus Ep9510</name>
    <dbReference type="NCBI Taxonomy" id="1447872"/>
    <lineage>
        <taxon>Eukaryota</taxon>
        <taxon>Fungi</taxon>
        <taxon>Dikarya</taxon>
        <taxon>Ascomycota</taxon>
        <taxon>Pezizomycotina</taxon>
        <taxon>Eurotiomycetes</taxon>
        <taxon>Eurotiomycetidae</taxon>
        <taxon>Onygenales</taxon>
        <taxon>Ajellomycetaceae</taxon>
        <taxon>Emergomyces</taxon>
    </lineage>
</organism>
<gene>
    <name evidence="1" type="ORF">AJ78_06308</name>
</gene>
<accession>A0A1J9P9P7</accession>
<dbReference type="STRING" id="1447872.A0A1J9P9P7"/>
<reference evidence="1 2" key="1">
    <citation type="submission" date="2015-07" db="EMBL/GenBank/DDBJ databases">
        <title>Emmonsia species relationships and genome sequence.</title>
        <authorList>
            <consortium name="The Broad Institute Genomics Platform"/>
            <person name="Cuomo C.A."/>
            <person name="Munoz J.F."/>
            <person name="Imamovic A."/>
            <person name="Priest M.E."/>
            <person name="Young S."/>
            <person name="Clay O.K."/>
            <person name="McEwen J.G."/>
        </authorList>
    </citation>
    <scope>NUCLEOTIDE SEQUENCE [LARGE SCALE GENOMIC DNA]</scope>
    <source>
        <strain evidence="1 2">UAMH 9510</strain>
    </source>
</reference>
<proteinExistence type="predicted"/>
<dbReference type="EMBL" id="LGRN01000323">
    <property type="protein sequence ID" value="OJD13216.1"/>
    <property type="molecule type" value="Genomic_DNA"/>
</dbReference>
<keyword evidence="2" id="KW-1185">Reference proteome</keyword>
<sequence length="728" mass="81368">MKWESAQRALREGCDRVPFVPFWRPLPTLSGTTRGHCDPISWAFFVVSKIGGRHRPLAVISCVGVVEECASLRRGSLLLACRRLLAVLGDPANRRAIQAELALATDYYIRRGSNFCPEVAELPEFRRTHDVDCRFSDWDTVTAAAFPFITSCAFQAIAVDPLDPCPRNVFVEALGSVYRDTSLEWGMVIVDISDLEVLHYGLVAFPVGPMEFMRDHQAALNATDHDPGMEVRWIYKTGELRVMQEDRPRWPMSAAEYLAKFFEDEQPEEEMATALKKIPLIDVTAMELVWPPRPEDDASLVTSDAGTWQEHENIINVLIQDLIMGQYFEPSMFDGIRSLPAFHEILRHCILKDSGQLNIPNELMELAFLDGSHFSLEQISQLSPHTISLLLEVPSMGHVESISVCLDTIQGTPAQLADVLARCKRLRKVYVMQCPKTPEHILSVQLFEALAVHPGLLCQLDVVIAGAHAAGLRKEKWLPEITNPSSMQMAPLDIFPVQQMLIKGYHGYWPGSHGSTYLGDTLLKPQRLVSGFLLYLQSAVMFEKAARELYPLYFFALSCAPATISGNSFAEAEVTAMPSETFALAPGVQKVRDLVPEGWTVIIQHKETLAFGRDSEKQHDQCTEVYTIQYAFIRPIKNPIPVFPSPVVAPGREELQVCGIKEFLATTDPQAASACVAVDERLREMADRVNTVYHQELTVEERFSVLSHSEAASLLLDILKHGIEPSTN</sequence>
<evidence type="ECO:0000313" key="2">
    <source>
        <dbReference type="Proteomes" id="UP000182235"/>
    </source>
</evidence>
<dbReference type="Proteomes" id="UP000182235">
    <property type="component" value="Unassembled WGS sequence"/>
</dbReference>
<protein>
    <submittedName>
        <fullName evidence="1">Uncharacterized protein</fullName>
    </submittedName>
</protein>
<comment type="caution">
    <text evidence="1">The sequence shown here is derived from an EMBL/GenBank/DDBJ whole genome shotgun (WGS) entry which is preliminary data.</text>
</comment>
<dbReference type="AlphaFoldDB" id="A0A1J9P9P7"/>
<dbReference type="OrthoDB" id="3515175at2759"/>
<evidence type="ECO:0000313" key="1">
    <source>
        <dbReference type="EMBL" id="OJD13216.1"/>
    </source>
</evidence>
<name>A0A1J9P9P7_9EURO</name>